<geneLocation type="plasmid" evidence="2 3">
    <name>p57_like</name>
</geneLocation>
<dbReference type="RefSeq" id="WP_069665479.1">
    <property type="nucleotide sequence ID" value="NZ_CM004621.1"/>
</dbReference>
<accession>A0A178J4M7</accession>
<dbReference type="OrthoDB" id="5888664at2"/>
<evidence type="ECO:0000313" key="4">
    <source>
        <dbReference type="Proteomes" id="UP001150001"/>
    </source>
</evidence>
<evidence type="ECO:0000313" key="1">
    <source>
        <dbReference type="EMBL" id="MDC5742365.1"/>
    </source>
</evidence>
<reference evidence="1" key="2">
    <citation type="submission" date="2022-11" db="EMBL/GenBank/DDBJ databases">
        <title>Role of the vibriolysin VemA secreted by the emergent pathogen Vibrio europaeus in the colonization of Manila clam mucus.</title>
        <authorList>
            <person name="Martinez C."/>
            <person name="Rodriguez S."/>
            <person name="Vences A."/>
            <person name="Barja J.L."/>
            <person name="Toranzo A.E."/>
            <person name="Dubert J."/>
        </authorList>
    </citation>
    <scope>NUCLEOTIDE SEQUENCE</scope>
    <source>
        <strain evidence="1">3454</strain>
    </source>
</reference>
<organism evidence="2 3">
    <name type="scientific">Vibrio europaeus</name>
    <dbReference type="NCBI Taxonomy" id="300876"/>
    <lineage>
        <taxon>Bacteria</taxon>
        <taxon>Pseudomonadati</taxon>
        <taxon>Pseudomonadota</taxon>
        <taxon>Gammaproteobacteria</taxon>
        <taxon>Vibrionales</taxon>
        <taxon>Vibrionaceae</taxon>
        <taxon>Vibrio</taxon>
        <taxon>Vibrio oreintalis group</taxon>
    </lineage>
</organism>
<name>A0A178J4M7_9VIBR</name>
<proteinExistence type="predicted"/>
<sequence>MNTSSFKDRSEVLAELCGLKRQSVCFQIMTLMQMCHRGLDEGVVKQYELNGQMYYEFRSLQQYMANIKTVSNAKAGLGALTEHGFLDKLVISKNGDIITDPSYFRGDVSIFYRLSNKGQLLFGLGL</sequence>
<keyword evidence="2" id="KW-0614">Plasmid</keyword>
<dbReference type="GeneID" id="78073987"/>
<gene>
    <name evidence="2" type="ORF">AZ468_24830</name>
    <name evidence="1" type="ORF">OPW20_20025</name>
</gene>
<evidence type="ECO:0000313" key="3">
    <source>
        <dbReference type="Proteomes" id="UP000094761"/>
    </source>
</evidence>
<protein>
    <submittedName>
        <fullName evidence="2">Uncharacterized protein</fullName>
    </submittedName>
</protein>
<dbReference type="EMBL" id="JAPFIT010000022">
    <property type="protein sequence ID" value="MDC5742365.1"/>
    <property type="molecule type" value="Genomic_DNA"/>
</dbReference>
<dbReference type="EMBL" id="LUAX01000009">
    <property type="protein sequence ID" value="OAM96599.1"/>
    <property type="molecule type" value="Genomic_DNA"/>
</dbReference>
<comment type="caution">
    <text evidence="2">The sequence shown here is derived from an EMBL/GenBank/DDBJ whole genome shotgun (WGS) entry which is preliminary data.</text>
</comment>
<keyword evidence="4" id="KW-1185">Reference proteome</keyword>
<evidence type="ECO:0000313" key="2">
    <source>
        <dbReference type="EMBL" id="OAM96599.1"/>
    </source>
</evidence>
<reference evidence="2 3" key="1">
    <citation type="submission" date="2016-03" db="EMBL/GenBank/DDBJ databases">
        <title>Draft genome sequence of the Vibrio tubiashii subs. europaeus.</title>
        <authorList>
            <person name="Spinard E."/>
            <person name="Dubert J."/>
            <person name="Nelson D.R."/>
            <person name="Barja J.L."/>
        </authorList>
    </citation>
    <scope>NUCLEOTIDE SEQUENCE [LARGE SCALE GENOMIC DNA]</scope>
    <source>
        <strain evidence="3">PP-638</strain>
        <strain evidence="2">PP2-638</strain>
        <plasmid evidence="2">p57_like</plasmid>
        <plasmid evidence="3">Plasmid p57_like</plasmid>
    </source>
</reference>
<dbReference type="Proteomes" id="UP001150001">
    <property type="component" value="Unassembled WGS sequence"/>
</dbReference>
<dbReference type="Proteomes" id="UP000094761">
    <property type="component" value="Plasmid p57_like"/>
</dbReference>
<dbReference type="AlphaFoldDB" id="A0A178J4M7"/>